<evidence type="ECO:0000256" key="1">
    <source>
        <dbReference type="SAM" id="MobiDB-lite"/>
    </source>
</evidence>
<dbReference type="Proteomes" id="UP001419268">
    <property type="component" value="Unassembled WGS sequence"/>
</dbReference>
<gene>
    <name evidence="2" type="ORF">Scep_012120</name>
</gene>
<organism evidence="2 3">
    <name type="scientific">Stephania cephalantha</name>
    <dbReference type="NCBI Taxonomy" id="152367"/>
    <lineage>
        <taxon>Eukaryota</taxon>
        <taxon>Viridiplantae</taxon>
        <taxon>Streptophyta</taxon>
        <taxon>Embryophyta</taxon>
        <taxon>Tracheophyta</taxon>
        <taxon>Spermatophyta</taxon>
        <taxon>Magnoliopsida</taxon>
        <taxon>Ranunculales</taxon>
        <taxon>Menispermaceae</taxon>
        <taxon>Menispermoideae</taxon>
        <taxon>Cissampelideae</taxon>
        <taxon>Stephania</taxon>
    </lineage>
</organism>
<protein>
    <submittedName>
        <fullName evidence="2">Uncharacterized protein</fullName>
    </submittedName>
</protein>
<sequence length="135" mass="15041">MDVDAGSGGGADKVGKRRAATTVARFRRRRGEQTQWRCRPVGCVISTKFDGAMKVSETKDVPRGSMTRTVATPLNDPYCGTHTVICPFTEAKAENELSIPGNEYSFPLLYLKTKIKNRKKKKEEQNSQLEKKSSD</sequence>
<comment type="caution">
    <text evidence="2">The sequence shown here is derived from an EMBL/GenBank/DDBJ whole genome shotgun (WGS) entry which is preliminary data.</text>
</comment>
<feature type="region of interest" description="Disordered" evidence="1">
    <location>
        <begin position="1"/>
        <end position="21"/>
    </location>
</feature>
<accession>A0AAP0P672</accession>
<proteinExistence type="predicted"/>
<dbReference type="AlphaFoldDB" id="A0AAP0P672"/>
<keyword evidence="3" id="KW-1185">Reference proteome</keyword>
<name>A0AAP0P672_9MAGN</name>
<dbReference type="EMBL" id="JBBNAG010000005">
    <property type="protein sequence ID" value="KAK9132592.1"/>
    <property type="molecule type" value="Genomic_DNA"/>
</dbReference>
<evidence type="ECO:0000313" key="3">
    <source>
        <dbReference type="Proteomes" id="UP001419268"/>
    </source>
</evidence>
<evidence type="ECO:0000313" key="2">
    <source>
        <dbReference type="EMBL" id="KAK9132592.1"/>
    </source>
</evidence>
<feature type="compositionally biased region" description="Gly residues" evidence="1">
    <location>
        <begin position="1"/>
        <end position="12"/>
    </location>
</feature>
<reference evidence="2 3" key="1">
    <citation type="submission" date="2024-01" db="EMBL/GenBank/DDBJ databases">
        <title>Genome assemblies of Stephania.</title>
        <authorList>
            <person name="Yang L."/>
        </authorList>
    </citation>
    <scope>NUCLEOTIDE SEQUENCE [LARGE SCALE GENOMIC DNA]</scope>
    <source>
        <strain evidence="2">JXDWG</strain>
        <tissue evidence="2">Leaf</tissue>
    </source>
</reference>